<name>A0ABS7C2T7_9BACL</name>
<comment type="caution">
    <text evidence="1">The sequence shown here is derived from an EMBL/GenBank/DDBJ whole genome shotgun (WGS) entry which is preliminary data.</text>
</comment>
<dbReference type="PANTHER" id="PTHR43881:SF1">
    <property type="entry name" value="GAMMA-GLUTAMYLTRANSPEPTIDASE (AFU_ORTHOLOGUE AFUA_4G13580)"/>
    <property type="match status" value="1"/>
</dbReference>
<protein>
    <submittedName>
        <fullName evidence="1">Gamma-glutamyltransferase</fullName>
    </submittedName>
</protein>
<dbReference type="SUPFAM" id="SSF56235">
    <property type="entry name" value="N-terminal nucleophile aminohydrolases (Ntn hydrolases)"/>
    <property type="match status" value="1"/>
</dbReference>
<dbReference type="InterPro" id="IPR029055">
    <property type="entry name" value="Ntn_hydrolases_N"/>
</dbReference>
<sequence length="48" mass="5159">MNYDALWNPYPSRRMVTYAKKGMVATTQPLAAQAGLDMLKAGGNAVDA</sequence>
<dbReference type="Proteomes" id="UP001519887">
    <property type="component" value="Unassembled WGS sequence"/>
</dbReference>
<evidence type="ECO:0000313" key="1">
    <source>
        <dbReference type="EMBL" id="MBW7455223.1"/>
    </source>
</evidence>
<reference evidence="1 2" key="1">
    <citation type="submission" date="2021-07" db="EMBL/GenBank/DDBJ databases">
        <title>Paenibacillus radiodurans sp. nov., isolated from the southeastern edge of Tengger Desert.</title>
        <authorList>
            <person name="Zhang G."/>
        </authorList>
    </citation>
    <scope>NUCLEOTIDE SEQUENCE [LARGE SCALE GENOMIC DNA]</scope>
    <source>
        <strain evidence="1 2">CCM 7311</strain>
    </source>
</reference>
<evidence type="ECO:0000313" key="2">
    <source>
        <dbReference type="Proteomes" id="UP001519887"/>
    </source>
</evidence>
<keyword evidence="2" id="KW-1185">Reference proteome</keyword>
<proteinExistence type="predicted"/>
<dbReference type="EMBL" id="JAHZIK010000324">
    <property type="protein sequence ID" value="MBW7455223.1"/>
    <property type="molecule type" value="Genomic_DNA"/>
</dbReference>
<gene>
    <name evidence="1" type="ORF">K0U00_14450</name>
</gene>
<dbReference type="PANTHER" id="PTHR43881">
    <property type="entry name" value="GAMMA-GLUTAMYLTRANSPEPTIDASE (AFU_ORTHOLOGUE AFUA_4G13580)"/>
    <property type="match status" value="1"/>
</dbReference>
<feature type="non-terminal residue" evidence="1">
    <location>
        <position position="48"/>
    </location>
</feature>
<organism evidence="1 2">
    <name type="scientific">Paenibacillus sepulcri</name>
    <dbReference type="NCBI Taxonomy" id="359917"/>
    <lineage>
        <taxon>Bacteria</taxon>
        <taxon>Bacillati</taxon>
        <taxon>Bacillota</taxon>
        <taxon>Bacilli</taxon>
        <taxon>Bacillales</taxon>
        <taxon>Paenibacillaceae</taxon>
        <taxon>Paenibacillus</taxon>
    </lineage>
</organism>
<accession>A0ABS7C2T7</accession>
<dbReference type="InterPro" id="IPR052896">
    <property type="entry name" value="GGT-like_enzyme"/>
</dbReference>